<reference evidence="2 3" key="1">
    <citation type="journal article" date="2017" name="Elife">
        <title>Extensive horizontal gene transfer in cheese-associated bacteria.</title>
        <authorList>
            <person name="Bonham K.S."/>
            <person name="Wolfe B.E."/>
            <person name="Dutton R.J."/>
        </authorList>
    </citation>
    <scope>NUCLEOTIDE SEQUENCE [LARGE SCALE GENOMIC DNA]</scope>
    <source>
        <strain evidence="2 3">JB196</strain>
    </source>
</reference>
<dbReference type="InterPro" id="IPR016181">
    <property type="entry name" value="Acyl_CoA_acyltransferase"/>
</dbReference>
<evidence type="ECO:0000313" key="3">
    <source>
        <dbReference type="Proteomes" id="UP000252479"/>
    </source>
</evidence>
<dbReference type="SUPFAM" id="SSF55729">
    <property type="entry name" value="Acyl-CoA N-acyltransferases (Nat)"/>
    <property type="match status" value="1"/>
</dbReference>
<dbReference type="GO" id="GO:0005737">
    <property type="term" value="C:cytoplasm"/>
    <property type="evidence" value="ECO:0007669"/>
    <property type="project" value="TreeGrafter"/>
</dbReference>
<dbReference type="InterPro" id="IPR000182">
    <property type="entry name" value="GNAT_dom"/>
</dbReference>
<gene>
    <name evidence="2" type="ORF">CIK83_07425</name>
</gene>
<evidence type="ECO:0000259" key="1">
    <source>
        <dbReference type="PROSITE" id="PS51186"/>
    </source>
</evidence>
<dbReference type="PANTHER" id="PTHR43441:SF11">
    <property type="entry name" value="RIBOSOMAL-PROTEIN-SERINE ACETYLTRANSFERASE"/>
    <property type="match status" value="1"/>
</dbReference>
<organism evidence="2 3">
    <name type="scientific">Vibrio casei</name>
    <dbReference type="NCBI Taxonomy" id="673372"/>
    <lineage>
        <taxon>Bacteria</taxon>
        <taxon>Pseudomonadati</taxon>
        <taxon>Pseudomonadota</taxon>
        <taxon>Gammaproteobacteria</taxon>
        <taxon>Vibrionales</taxon>
        <taxon>Vibrionaceae</taxon>
        <taxon>Vibrio</taxon>
    </lineage>
</organism>
<dbReference type="GeneID" id="303188748"/>
<keyword evidence="3" id="KW-1185">Reference proteome</keyword>
<feature type="domain" description="N-acetyltransferase" evidence="1">
    <location>
        <begin position="27"/>
        <end position="170"/>
    </location>
</feature>
<proteinExistence type="predicted"/>
<dbReference type="GO" id="GO:0008999">
    <property type="term" value="F:protein-N-terminal-alanine acetyltransferase activity"/>
    <property type="evidence" value="ECO:0007669"/>
    <property type="project" value="TreeGrafter"/>
</dbReference>
<name>A0A368LQ77_9VIBR</name>
<dbReference type="InterPro" id="IPR051908">
    <property type="entry name" value="Ribosomal_N-acetyltransferase"/>
</dbReference>
<dbReference type="PANTHER" id="PTHR43441">
    <property type="entry name" value="RIBOSOMAL-PROTEIN-SERINE ACETYLTRANSFERASE"/>
    <property type="match status" value="1"/>
</dbReference>
<dbReference type="Pfam" id="PF13302">
    <property type="entry name" value="Acetyltransf_3"/>
    <property type="match status" value="1"/>
</dbReference>
<dbReference type="EMBL" id="QPGL01000001">
    <property type="protein sequence ID" value="RCS74032.1"/>
    <property type="molecule type" value="Genomic_DNA"/>
</dbReference>
<keyword evidence="2" id="KW-0808">Transferase</keyword>
<dbReference type="PROSITE" id="PS51186">
    <property type="entry name" value="GNAT"/>
    <property type="match status" value="1"/>
</dbReference>
<comment type="caution">
    <text evidence="2">The sequence shown here is derived from an EMBL/GenBank/DDBJ whole genome shotgun (WGS) entry which is preliminary data.</text>
</comment>
<dbReference type="Gene3D" id="3.40.630.30">
    <property type="match status" value="1"/>
</dbReference>
<dbReference type="GO" id="GO:1990189">
    <property type="term" value="F:protein N-terminal-serine acetyltransferase activity"/>
    <property type="evidence" value="ECO:0007669"/>
    <property type="project" value="TreeGrafter"/>
</dbReference>
<dbReference type="Proteomes" id="UP000252479">
    <property type="component" value="Unassembled WGS sequence"/>
</dbReference>
<sequence length="181" mass="20559">MTPDLQLITSRLTLRLIHADEAKQLSTMIRRSPSLYPWLDWCHQDFTTSEADDFLLHTRLNWVKNMAYGFGVFTRNTNELIGMAALTDRAFSFNMGTIGYWIQDSHQHRGYAQEATQAVIQFCFHDLKLTRIEFICDPGNLASHQVALACGATNEGLARNRYIFNSQPKDGLVFSVIPSNG</sequence>
<dbReference type="RefSeq" id="WP_086959271.1">
    <property type="nucleotide sequence ID" value="NZ_AP018680.1"/>
</dbReference>
<accession>A0A368LQ77</accession>
<dbReference type="AlphaFoldDB" id="A0A368LQ77"/>
<evidence type="ECO:0000313" key="2">
    <source>
        <dbReference type="EMBL" id="RCS74032.1"/>
    </source>
</evidence>
<protein>
    <submittedName>
        <fullName evidence="2">N-acetyltransferase</fullName>
    </submittedName>
</protein>
<dbReference type="OrthoDB" id="5292292at2"/>